<feature type="domain" description="Protein kinase" evidence="9">
    <location>
        <begin position="13"/>
        <end position="274"/>
    </location>
</feature>
<dbReference type="InterPro" id="IPR008271">
    <property type="entry name" value="Ser/Thr_kinase_AS"/>
</dbReference>
<keyword evidence="8" id="KW-1133">Transmembrane helix</keyword>
<dbReference type="InterPro" id="IPR011009">
    <property type="entry name" value="Kinase-like_dom_sf"/>
</dbReference>
<accession>A0ABS1MI38</accession>
<evidence type="ECO:0000256" key="5">
    <source>
        <dbReference type="ARBA" id="ARBA00022777"/>
    </source>
</evidence>
<evidence type="ECO:0000313" key="11">
    <source>
        <dbReference type="Proteomes" id="UP000602198"/>
    </source>
</evidence>
<dbReference type="PROSITE" id="PS00107">
    <property type="entry name" value="PROTEIN_KINASE_ATP"/>
    <property type="match status" value="1"/>
</dbReference>
<comment type="caution">
    <text evidence="10">The sequence shown here is derived from an EMBL/GenBank/DDBJ whole genome shotgun (WGS) entry which is preliminary data.</text>
</comment>
<dbReference type="Gene3D" id="1.10.510.10">
    <property type="entry name" value="Transferase(Phosphotransferase) domain 1"/>
    <property type="match status" value="1"/>
</dbReference>
<evidence type="ECO:0000256" key="7">
    <source>
        <dbReference type="PROSITE-ProRule" id="PRU10141"/>
    </source>
</evidence>
<dbReference type="EMBL" id="JAERRJ010000036">
    <property type="protein sequence ID" value="MBL1080330.1"/>
    <property type="molecule type" value="Genomic_DNA"/>
</dbReference>
<dbReference type="CDD" id="cd14014">
    <property type="entry name" value="STKc_PknB_like"/>
    <property type="match status" value="1"/>
</dbReference>
<sequence length="510" mass="54786">MIDLQPGTVFAGYTIERRLGAGGWGTVYLARDPQFERRFTALKLLNRGASDNESQQRFLREGDLVAQLEHPNIVTVFNRGVEGEILWISMQYVPGADASVLAGIPADQAVRIGAEVAAALDHAHHQGVLHRDVKPANILLGEPVDGRPGRVLLTDFGIARRQHDDAGLTRAGSVNGTAAFIAPEQVSGGTVGPWSDQYSLACTLFQLVTDEPVYAAREFEALIFAHVEGTPRLVSDFRPDLRALDPVLARALAKNPVERFGNCTEFVAAAAQALRGGRIAGAVAPLPSPRPPLEATMPAPVAAGSNKGPYRDDPTAAAPVAAARRGRRRTTVLLGLAASVLVGIGAVVTVPMALRQNADPATSPVDPSSYAGARAVTTFDHLLPTTTANLGYENARCVRRNEIVDPVLGKSGYQIDCTQPDGLNFVIFDYLSADSAARQLRDVYQGEQPSTTALNGTDDHEAFYTVHMVEGDMRVRMGFATAPWSEFTIEITWPGHAAEYLIDWAERAPL</sequence>
<keyword evidence="11" id="KW-1185">Reference proteome</keyword>
<evidence type="ECO:0000256" key="2">
    <source>
        <dbReference type="ARBA" id="ARBA00022527"/>
    </source>
</evidence>
<feature type="transmembrane region" description="Helical" evidence="8">
    <location>
        <begin position="332"/>
        <end position="354"/>
    </location>
</feature>
<dbReference type="EC" id="2.7.11.1" evidence="1"/>
<evidence type="ECO:0000256" key="8">
    <source>
        <dbReference type="SAM" id="Phobius"/>
    </source>
</evidence>
<keyword evidence="8" id="KW-0812">Transmembrane</keyword>
<dbReference type="PROSITE" id="PS00108">
    <property type="entry name" value="PROTEIN_KINASE_ST"/>
    <property type="match status" value="1"/>
</dbReference>
<evidence type="ECO:0000256" key="1">
    <source>
        <dbReference type="ARBA" id="ARBA00012513"/>
    </source>
</evidence>
<dbReference type="InterPro" id="IPR017441">
    <property type="entry name" value="Protein_kinase_ATP_BS"/>
</dbReference>
<gene>
    <name evidence="10" type="ORF">JK358_38635</name>
</gene>
<dbReference type="RefSeq" id="WP_201958827.1">
    <property type="nucleotide sequence ID" value="NZ_JAERRJ010000036.1"/>
</dbReference>
<dbReference type="PANTHER" id="PTHR43289:SF6">
    <property type="entry name" value="SERINE_THREONINE-PROTEIN KINASE NEKL-3"/>
    <property type="match status" value="1"/>
</dbReference>
<evidence type="ECO:0000256" key="6">
    <source>
        <dbReference type="ARBA" id="ARBA00022840"/>
    </source>
</evidence>
<dbReference type="SMART" id="SM00220">
    <property type="entry name" value="S_TKc"/>
    <property type="match status" value="1"/>
</dbReference>
<keyword evidence="6 7" id="KW-0067">ATP-binding</keyword>
<evidence type="ECO:0000256" key="3">
    <source>
        <dbReference type="ARBA" id="ARBA00022679"/>
    </source>
</evidence>
<evidence type="ECO:0000256" key="4">
    <source>
        <dbReference type="ARBA" id="ARBA00022741"/>
    </source>
</evidence>
<dbReference type="Proteomes" id="UP000602198">
    <property type="component" value="Unassembled WGS sequence"/>
</dbReference>
<dbReference type="SUPFAM" id="SSF56112">
    <property type="entry name" value="Protein kinase-like (PK-like)"/>
    <property type="match status" value="1"/>
</dbReference>
<reference evidence="10 11" key="1">
    <citation type="submission" date="2021-01" db="EMBL/GenBank/DDBJ databases">
        <title>WGS of actinomycetes isolated from Thailand.</title>
        <authorList>
            <person name="Thawai C."/>
        </authorList>
    </citation>
    <scope>NUCLEOTIDE SEQUENCE [LARGE SCALE GENOMIC DNA]</scope>
    <source>
        <strain evidence="10 11">LPG 2</strain>
    </source>
</reference>
<dbReference type="Gene3D" id="3.30.200.20">
    <property type="entry name" value="Phosphorylase Kinase, domain 1"/>
    <property type="match status" value="1"/>
</dbReference>
<dbReference type="InterPro" id="IPR000719">
    <property type="entry name" value="Prot_kinase_dom"/>
</dbReference>
<evidence type="ECO:0000259" key="9">
    <source>
        <dbReference type="PROSITE" id="PS50011"/>
    </source>
</evidence>
<name>A0ABS1MI38_9NOCA</name>
<dbReference type="PROSITE" id="PS50011">
    <property type="entry name" value="PROTEIN_KINASE_DOM"/>
    <property type="match status" value="1"/>
</dbReference>
<keyword evidence="8" id="KW-0472">Membrane</keyword>
<evidence type="ECO:0000313" key="10">
    <source>
        <dbReference type="EMBL" id="MBL1080330.1"/>
    </source>
</evidence>
<keyword evidence="2 10" id="KW-0723">Serine/threonine-protein kinase</keyword>
<keyword evidence="3" id="KW-0808">Transferase</keyword>
<keyword evidence="5 10" id="KW-0418">Kinase</keyword>
<dbReference type="GO" id="GO:0004674">
    <property type="term" value="F:protein serine/threonine kinase activity"/>
    <property type="evidence" value="ECO:0007669"/>
    <property type="project" value="UniProtKB-KW"/>
</dbReference>
<organism evidence="10 11">
    <name type="scientific">Nocardia acididurans</name>
    <dbReference type="NCBI Taxonomy" id="2802282"/>
    <lineage>
        <taxon>Bacteria</taxon>
        <taxon>Bacillati</taxon>
        <taxon>Actinomycetota</taxon>
        <taxon>Actinomycetes</taxon>
        <taxon>Mycobacteriales</taxon>
        <taxon>Nocardiaceae</taxon>
        <taxon>Nocardia</taxon>
    </lineage>
</organism>
<dbReference type="Pfam" id="PF00069">
    <property type="entry name" value="Pkinase"/>
    <property type="match status" value="1"/>
</dbReference>
<keyword evidence="4 7" id="KW-0547">Nucleotide-binding</keyword>
<protein>
    <recommendedName>
        <fullName evidence="1">non-specific serine/threonine protein kinase</fullName>
        <ecNumber evidence="1">2.7.11.1</ecNumber>
    </recommendedName>
</protein>
<feature type="binding site" evidence="7">
    <location>
        <position position="43"/>
    </location>
    <ligand>
        <name>ATP</name>
        <dbReference type="ChEBI" id="CHEBI:30616"/>
    </ligand>
</feature>
<dbReference type="PANTHER" id="PTHR43289">
    <property type="entry name" value="MITOGEN-ACTIVATED PROTEIN KINASE KINASE KINASE 20-RELATED"/>
    <property type="match status" value="1"/>
</dbReference>
<proteinExistence type="predicted"/>